<evidence type="ECO:0000256" key="7">
    <source>
        <dbReference type="ARBA" id="ARBA00023136"/>
    </source>
</evidence>
<evidence type="ECO:0000256" key="8">
    <source>
        <dbReference type="SAM" id="Coils"/>
    </source>
</evidence>
<accession>A0A1W0E3V1</accession>
<dbReference type="Proteomes" id="UP000192758">
    <property type="component" value="Unassembled WGS sequence"/>
</dbReference>
<feature type="transmembrane region" description="Helical" evidence="10">
    <location>
        <begin position="354"/>
        <end position="375"/>
    </location>
</feature>
<protein>
    <recommendedName>
        <fullName evidence="11">Major facilitator superfamily associated domain-containing protein</fullName>
    </recommendedName>
</protein>
<sequence>MKGNNDANDVNNANGVNEIDQEFNKGFRVYENTRNMYLKNKNKLEDEKHPNTQNNFKGENNDKRETNENNENIHLQDENIFKKYAKRFLLIPKTLYFSYTFIFYALHAYRSQFIVSMYGAKKSAIGMYMAIPQCISFIFGVFIASFNDKLGIQKYILLAALSSATIIYTTFFFINNFALFMVNYVLYFCFVSITIPMIDKVVLEYLQGTPGCSTSDYGRQRLFVPLGFITIGFILDAIVGQSKNSSGVVSYDFSKMLYYGITAGIIAIATTLLFVKNLPRRENVSSNMSLIFSVIKNKEFMFFTFIILLNGITRASMTNYLNVYFDDHCGFSKDYSKEKDLNWLEKLHNNKKKAWAGMFGNGIELLIYFVSPYIISKLGLLQPMFISQIFQLIRFLGYYVLSNKSKHVFEWAMMLELCKGVNFGLMQSTAAALAMKFCAPNMKSIAQLVYSGTFVALGSVIAGVAFKYVFDSEKAVNNVVPVKAYKKMFLIDMLLTVATMGLMILKYVVLENVMLNKQNLKEKLEEIEKEGEVQEKIEKNINSPKQELADQKVVKA</sequence>
<dbReference type="SUPFAM" id="SSF103473">
    <property type="entry name" value="MFS general substrate transporter"/>
    <property type="match status" value="1"/>
</dbReference>
<dbReference type="VEuPathDB" id="MicrosporidiaDB:EHP00_1522"/>
<feature type="domain" description="Major facilitator superfamily associated" evidence="11">
    <location>
        <begin position="363"/>
        <end position="467"/>
    </location>
</feature>
<evidence type="ECO:0000313" key="12">
    <source>
        <dbReference type="EMBL" id="OQS53910.1"/>
    </source>
</evidence>
<dbReference type="EMBL" id="MNPJ01000024">
    <property type="protein sequence ID" value="OQS53910.1"/>
    <property type="molecule type" value="Genomic_DNA"/>
</dbReference>
<evidence type="ECO:0000256" key="9">
    <source>
        <dbReference type="SAM" id="MobiDB-lite"/>
    </source>
</evidence>
<dbReference type="Pfam" id="PF12832">
    <property type="entry name" value="MFS_1_like"/>
    <property type="match status" value="2"/>
</dbReference>
<dbReference type="GO" id="GO:0015528">
    <property type="term" value="F:lactose:proton symporter activity"/>
    <property type="evidence" value="ECO:0007669"/>
    <property type="project" value="TreeGrafter"/>
</dbReference>
<evidence type="ECO:0000259" key="11">
    <source>
        <dbReference type="Pfam" id="PF12832"/>
    </source>
</evidence>
<comment type="subcellular location">
    <subcellularLocation>
        <location evidence="1">Cell inner membrane</location>
        <topology evidence="1">Multi-pass membrane protein</topology>
    </subcellularLocation>
</comment>
<feature type="transmembrane region" description="Helical" evidence="10">
    <location>
        <begin position="184"/>
        <end position="202"/>
    </location>
</feature>
<keyword evidence="2" id="KW-0813">Transport</keyword>
<dbReference type="PANTHER" id="PTHR23522">
    <property type="entry name" value="BLL5896 PROTEIN"/>
    <property type="match status" value="1"/>
</dbReference>
<dbReference type="InterPro" id="IPR036259">
    <property type="entry name" value="MFS_trans_sf"/>
</dbReference>
<feature type="transmembrane region" description="Helical" evidence="10">
    <location>
        <begin position="448"/>
        <end position="469"/>
    </location>
</feature>
<feature type="transmembrane region" description="Helical" evidence="10">
    <location>
        <begin position="156"/>
        <end position="178"/>
    </location>
</feature>
<dbReference type="AlphaFoldDB" id="A0A1W0E3V1"/>
<evidence type="ECO:0000256" key="1">
    <source>
        <dbReference type="ARBA" id="ARBA00004429"/>
    </source>
</evidence>
<evidence type="ECO:0000256" key="3">
    <source>
        <dbReference type="ARBA" id="ARBA00022475"/>
    </source>
</evidence>
<feature type="transmembrane region" description="Helical" evidence="10">
    <location>
        <begin position="222"/>
        <end position="241"/>
    </location>
</feature>
<dbReference type="OrthoDB" id="515887at2759"/>
<dbReference type="PANTHER" id="PTHR23522:SF10">
    <property type="entry name" value="3-PHENYLPROPIONIC ACID TRANSPORTER-RELATED"/>
    <property type="match status" value="1"/>
</dbReference>
<evidence type="ECO:0000256" key="2">
    <source>
        <dbReference type="ARBA" id="ARBA00022448"/>
    </source>
</evidence>
<evidence type="ECO:0000256" key="5">
    <source>
        <dbReference type="ARBA" id="ARBA00022692"/>
    </source>
</evidence>
<feature type="transmembrane region" description="Helical" evidence="10">
    <location>
        <begin position="126"/>
        <end position="144"/>
    </location>
</feature>
<evidence type="ECO:0000256" key="4">
    <source>
        <dbReference type="ARBA" id="ARBA00022519"/>
    </source>
</evidence>
<organism evidence="12 13">
    <name type="scientific">Ecytonucleospora hepatopenaei</name>
    <dbReference type="NCBI Taxonomy" id="646526"/>
    <lineage>
        <taxon>Eukaryota</taxon>
        <taxon>Fungi</taxon>
        <taxon>Fungi incertae sedis</taxon>
        <taxon>Microsporidia</taxon>
        <taxon>Enterocytozoonidae</taxon>
        <taxon>Ecytonucleospora</taxon>
    </lineage>
</organism>
<comment type="caution">
    <text evidence="12">The sequence shown here is derived from an EMBL/GenBank/DDBJ whole genome shotgun (WGS) entry which is preliminary data.</text>
</comment>
<proteinExistence type="predicted"/>
<keyword evidence="8" id="KW-0175">Coiled coil</keyword>
<feature type="transmembrane region" description="Helical" evidence="10">
    <location>
        <begin position="256"/>
        <end position="279"/>
    </location>
</feature>
<feature type="coiled-coil region" evidence="8">
    <location>
        <begin position="510"/>
        <end position="540"/>
    </location>
</feature>
<dbReference type="GO" id="GO:0005886">
    <property type="term" value="C:plasma membrane"/>
    <property type="evidence" value="ECO:0007669"/>
    <property type="project" value="UniProtKB-SubCell"/>
</dbReference>
<keyword evidence="13" id="KW-1185">Reference proteome</keyword>
<feature type="region of interest" description="Disordered" evidence="9">
    <location>
        <begin position="41"/>
        <end position="70"/>
    </location>
</feature>
<dbReference type="GO" id="GO:0030395">
    <property type="term" value="F:lactose binding"/>
    <property type="evidence" value="ECO:0007669"/>
    <property type="project" value="TreeGrafter"/>
</dbReference>
<keyword evidence="5 10" id="KW-0812">Transmembrane</keyword>
<evidence type="ECO:0000256" key="10">
    <source>
        <dbReference type="SAM" id="Phobius"/>
    </source>
</evidence>
<evidence type="ECO:0000256" key="6">
    <source>
        <dbReference type="ARBA" id="ARBA00022989"/>
    </source>
</evidence>
<feature type="transmembrane region" description="Helical" evidence="10">
    <location>
        <begin position="88"/>
        <end position="106"/>
    </location>
</feature>
<reference evidence="12 13" key="1">
    <citation type="journal article" date="2017" name="Environ. Microbiol.">
        <title>Decay of the glycolytic pathway and adaptation to intranuclear parasitism within Enterocytozoonidae microsporidia.</title>
        <authorList>
            <person name="Wiredu Boakye D."/>
            <person name="Jaroenlak P."/>
            <person name="Prachumwat A."/>
            <person name="Williams T.A."/>
            <person name="Bateman K.S."/>
            <person name="Itsathitphaisarn O."/>
            <person name="Sritunyalucksana K."/>
            <person name="Paszkiewicz K.H."/>
            <person name="Moore K.A."/>
            <person name="Stentiford G.D."/>
            <person name="Williams B.A."/>
        </authorList>
    </citation>
    <scope>NUCLEOTIDE SEQUENCE [LARGE SCALE GENOMIC DNA]</scope>
    <source>
        <strain evidence="12 13">TH1</strain>
    </source>
</reference>
<keyword evidence="4" id="KW-0997">Cell inner membrane</keyword>
<gene>
    <name evidence="12" type="ORF">EHP00_1522</name>
</gene>
<dbReference type="Gene3D" id="1.20.1250.20">
    <property type="entry name" value="MFS general substrate transporter like domains"/>
    <property type="match status" value="2"/>
</dbReference>
<feature type="transmembrane region" description="Helical" evidence="10">
    <location>
        <begin position="300"/>
        <end position="317"/>
    </location>
</feature>
<keyword evidence="7 10" id="KW-0472">Membrane</keyword>
<feature type="domain" description="Major facilitator superfamily associated" evidence="11">
    <location>
        <begin position="93"/>
        <end position="333"/>
    </location>
</feature>
<keyword evidence="6 10" id="KW-1133">Transmembrane helix</keyword>
<keyword evidence="3" id="KW-1003">Cell membrane</keyword>
<evidence type="ECO:0000313" key="13">
    <source>
        <dbReference type="Proteomes" id="UP000192758"/>
    </source>
</evidence>
<name>A0A1W0E3V1_9MICR</name>
<feature type="transmembrane region" description="Helical" evidence="10">
    <location>
        <begin position="489"/>
        <end position="509"/>
    </location>
</feature>
<dbReference type="InterPro" id="IPR024989">
    <property type="entry name" value="MFS_assoc_dom"/>
</dbReference>